<protein>
    <recommendedName>
        <fullName evidence="4">2-dehydropantoate 2-reductase</fullName>
        <ecNumber evidence="4">1.1.1.169</ecNumber>
    </recommendedName>
    <alternativeName>
        <fullName evidence="4">Ketopantoate reductase</fullName>
    </alternativeName>
</protein>
<dbReference type="InterPro" id="IPR013328">
    <property type="entry name" value="6PGD_dom2"/>
</dbReference>
<dbReference type="InterPro" id="IPR036291">
    <property type="entry name" value="NAD(P)-bd_dom_sf"/>
</dbReference>
<name>A0AAN9UWT0_9PEZI</name>
<evidence type="ECO:0000259" key="6">
    <source>
        <dbReference type="Pfam" id="PF08546"/>
    </source>
</evidence>
<dbReference type="Pfam" id="PF08546">
    <property type="entry name" value="ApbA_C"/>
    <property type="match status" value="1"/>
</dbReference>
<dbReference type="SUPFAM" id="SSF51735">
    <property type="entry name" value="NAD(P)-binding Rossmann-fold domains"/>
    <property type="match status" value="1"/>
</dbReference>
<feature type="domain" description="Ketopantoate reductase N-terminal" evidence="5">
    <location>
        <begin position="7"/>
        <end position="160"/>
    </location>
</feature>
<accession>A0AAN9UWT0</accession>
<dbReference type="NCBIfam" id="TIGR00745">
    <property type="entry name" value="apbA_panE"/>
    <property type="match status" value="1"/>
</dbReference>
<dbReference type="SUPFAM" id="SSF48179">
    <property type="entry name" value="6-phosphogluconate dehydrogenase C-terminal domain-like"/>
    <property type="match status" value="1"/>
</dbReference>
<dbReference type="PANTHER" id="PTHR21708:SF30">
    <property type="entry name" value="2-DEHYDROPANTOATE 2-REDUCTASE-RELATED"/>
    <property type="match status" value="1"/>
</dbReference>
<dbReference type="InterPro" id="IPR051402">
    <property type="entry name" value="KPR-Related"/>
</dbReference>
<keyword evidence="8" id="KW-1185">Reference proteome</keyword>
<dbReference type="FunFam" id="1.10.1040.10:FF:000017">
    <property type="entry name" value="2-dehydropantoate 2-reductase"/>
    <property type="match status" value="1"/>
</dbReference>
<keyword evidence="2 4" id="KW-0521">NADP</keyword>
<comment type="similarity">
    <text evidence="1 4">Belongs to the ketopantoate reductase family.</text>
</comment>
<dbReference type="GO" id="GO:0008677">
    <property type="term" value="F:2-dehydropantoate 2-reductase activity"/>
    <property type="evidence" value="ECO:0007669"/>
    <property type="project" value="UniProtKB-EC"/>
</dbReference>
<dbReference type="Gene3D" id="1.10.1040.10">
    <property type="entry name" value="N-(1-d-carboxylethyl)-l-norvaline Dehydrogenase, domain 2"/>
    <property type="match status" value="1"/>
</dbReference>
<dbReference type="InterPro" id="IPR008927">
    <property type="entry name" value="6-PGluconate_DH-like_C_sf"/>
</dbReference>
<dbReference type="GO" id="GO:0005737">
    <property type="term" value="C:cytoplasm"/>
    <property type="evidence" value="ECO:0007669"/>
    <property type="project" value="TreeGrafter"/>
</dbReference>
<dbReference type="Proteomes" id="UP001320420">
    <property type="component" value="Unassembled WGS sequence"/>
</dbReference>
<dbReference type="GO" id="GO:0015940">
    <property type="term" value="P:pantothenate biosynthetic process"/>
    <property type="evidence" value="ECO:0007669"/>
    <property type="project" value="InterPro"/>
</dbReference>
<dbReference type="EMBL" id="JAKJXP020000060">
    <property type="protein sequence ID" value="KAK7750659.1"/>
    <property type="molecule type" value="Genomic_DNA"/>
</dbReference>
<dbReference type="Gene3D" id="3.40.50.720">
    <property type="entry name" value="NAD(P)-binding Rossmann-like Domain"/>
    <property type="match status" value="1"/>
</dbReference>
<reference evidence="7 8" key="1">
    <citation type="submission" date="2024-02" db="EMBL/GenBank/DDBJ databases">
        <title>De novo assembly and annotation of 12 fungi associated with fruit tree decline syndrome in Ontario, Canada.</title>
        <authorList>
            <person name="Sulman M."/>
            <person name="Ellouze W."/>
            <person name="Ilyukhin E."/>
        </authorList>
    </citation>
    <scope>NUCLEOTIDE SEQUENCE [LARGE SCALE GENOMIC DNA]</scope>
    <source>
        <strain evidence="7 8">M11/M66-122</strain>
    </source>
</reference>
<dbReference type="Pfam" id="PF02558">
    <property type="entry name" value="ApbA"/>
    <property type="match status" value="1"/>
</dbReference>
<dbReference type="InterPro" id="IPR003710">
    <property type="entry name" value="ApbA"/>
</dbReference>
<dbReference type="EC" id="1.1.1.169" evidence="4"/>
<feature type="domain" description="Ketopantoate reductase C-terminal" evidence="6">
    <location>
        <begin position="193"/>
        <end position="316"/>
    </location>
</feature>
<comment type="caution">
    <text evidence="7">The sequence shown here is derived from an EMBL/GenBank/DDBJ whole genome shotgun (WGS) entry which is preliminary data.</text>
</comment>
<evidence type="ECO:0000313" key="8">
    <source>
        <dbReference type="Proteomes" id="UP001320420"/>
    </source>
</evidence>
<dbReference type="PANTHER" id="PTHR21708">
    <property type="entry name" value="PROBABLE 2-DEHYDROPANTOATE 2-REDUCTASE"/>
    <property type="match status" value="1"/>
</dbReference>
<sequence>MSQKSKVLIVGCGAVGTMCAFTVQKSGTATVTAILRSNFDAVNAQGFYIDSIDHGTISNWKPHSIVRNIEDAVQHGPFDFVLVAMKNLPDVYSIPDIIRPVVTPIVTSIVLVQNGIAIEQPFLDAFPKNTLLSGVAMIGCELNGRDVLHNDPDILYIAPFLNPQLPEADQHDACRKFAGMYESGGAKCPVVEDIVWSRWRKLVWNASFNTVCALTNLDSGRVQDAGCVDTLIRPAMAEIVAIAKAANYTLPPDILDQMVAFTPKEVYAKPSMQVDAIRGRPMEIEVILGNPLRTAEELGVEAPTLSILYKLLKARQWAFRNLQG</sequence>
<comment type="function">
    <text evidence="4">Catalyzes the NADPH-dependent reduction of ketopantoate into pantoic acid.</text>
</comment>
<dbReference type="AlphaFoldDB" id="A0AAN9UWT0"/>
<proteinExistence type="inferred from homology"/>
<evidence type="ECO:0000256" key="1">
    <source>
        <dbReference type="ARBA" id="ARBA00007870"/>
    </source>
</evidence>
<evidence type="ECO:0000259" key="5">
    <source>
        <dbReference type="Pfam" id="PF02558"/>
    </source>
</evidence>
<organism evidence="7 8">
    <name type="scientific">Diatrype stigma</name>
    <dbReference type="NCBI Taxonomy" id="117547"/>
    <lineage>
        <taxon>Eukaryota</taxon>
        <taxon>Fungi</taxon>
        <taxon>Dikarya</taxon>
        <taxon>Ascomycota</taxon>
        <taxon>Pezizomycotina</taxon>
        <taxon>Sordariomycetes</taxon>
        <taxon>Xylariomycetidae</taxon>
        <taxon>Xylariales</taxon>
        <taxon>Diatrypaceae</taxon>
        <taxon>Diatrype</taxon>
    </lineage>
</organism>
<keyword evidence="3 4" id="KW-0560">Oxidoreductase</keyword>
<gene>
    <name evidence="7" type="ORF">SLS62_007359</name>
</gene>
<comment type="catalytic activity">
    <reaction evidence="4">
        <text>(R)-pantoate + NADP(+) = 2-dehydropantoate + NADPH + H(+)</text>
        <dbReference type="Rhea" id="RHEA:16233"/>
        <dbReference type="ChEBI" id="CHEBI:11561"/>
        <dbReference type="ChEBI" id="CHEBI:15378"/>
        <dbReference type="ChEBI" id="CHEBI:15980"/>
        <dbReference type="ChEBI" id="CHEBI:57783"/>
        <dbReference type="ChEBI" id="CHEBI:58349"/>
        <dbReference type="EC" id="1.1.1.169"/>
    </reaction>
</comment>
<evidence type="ECO:0000313" key="7">
    <source>
        <dbReference type="EMBL" id="KAK7750659.1"/>
    </source>
</evidence>
<evidence type="ECO:0000256" key="2">
    <source>
        <dbReference type="ARBA" id="ARBA00022857"/>
    </source>
</evidence>
<evidence type="ECO:0000256" key="3">
    <source>
        <dbReference type="ARBA" id="ARBA00023002"/>
    </source>
</evidence>
<evidence type="ECO:0000256" key="4">
    <source>
        <dbReference type="RuleBase" id="RU362068"/>
    </source>
</evidence>
<dbReference type="InterPro" id="IPR013752">
    <property type="entry name" value="KPA_reductase"/>
</dbReference>
<dbReference type="InterPro" id="IPR013332">
    <property type="entry name" value="KPR_N"/>
</dbReference>